<dbReference type="SUPFAM" id="SSF46894">
    <property type="entry name" value="C-terminal effector domain of the bipartite response regulators"/>
    <property type="match status" value="1"/>
</dbReference>
<evidence type="ECO:0000256" key="2">
    <source>
        <dbReference type="ARBA" id="ARBA00023125"/>
    </source>
</evidence>
<dbReference type="PRINTS" id="PR00038">
    <property type="entry name" value="HTHLUXR"/>
</dbReference>
<dbReference type="InterPro" id="IPR036388">
    <property type="entry name" value="WH-like_DNA-bd_sf"/>
</dbReference>
<dbReference type="PATRIC" id="fig|1217691.3.peg.45"/>
<dbReference type="RefSeq" id="WP_016140207.1">
    <property type="nucleotide sequence ID" value="NZ_KB976987.1"/>
</dbReference>
<dbReference type="OrthoDB" id="8688559at2"/>
<evidence type="ECO:0000313" key="6">
    <source>
        <dbReference type="Proteomes" id="UP000014024"/>
    </source>
</evidence>
<name>R8YTZ7_ACIPI</name>
<dbReference type="CDD" id="cd06170">
    <property type="entry name" value="LuxR_C_like"/>
    <property type="match status" value="1"/>
</dbReference>
<dbReference type="SMART" id="SM00421">
    <property type="entry name" value="HTH_LUXR"/>
    <property type="match status" value="1"/>
</dbReference>
<dbReference type="GO" id="GO:0006355">
    <property type="term" value="P:regulation of DNA-templated transcription"/>
    <property type="evidence" value="ECO:0007669"/>
    <property type="project" value="InterPro"/>
</dbReference>
<dbReference type="EMBL" id="APQM01000001">
    <property type="protein sequence ID" value="EOQ70992.1"/>
    <property type="molecule type" value="Genomic_DNA"/>
</dbReference>
<dbReference type="GO" id="GO:0003677">
    <property type="term" value="F:DNA binding"/>
    <property type="evidence" value="ECO:0007669"/>
    <property type="project" value="UniProtKB-KW"/>
</dbReference>
<keyword evidence="2" id="KW-0238">DNA-binding</keyword>
<dbReference type="HOGENOM" id="CLU_890336_0_0_6"/>
<dbReference type="InterPro" id="IPR000792">
    <property type="entry name" value="Tscrpt_reg_LuxR_C"/>
</dbReference>
<dbReference type="AlphaFoldDB" id="R8YTZ7"/>
<reference evidence="5 6" key="1">
    <citation type="submission" date="2013-02" db="EMBL/GenBank/DDBJ databases">
        <title>The Genome Sequence of Acinetobacter sp. ANC 4050.</title>
        <authorList>
            <consortium name="The Broad Institute Genome Sequencing Platform"/>
            <consortium name="The Broad Institute Genome Sequencing Center for Infectious Disease"/>
            <person name="Cerqueira G."/>
            <person name="Feldgarden M."/>
            <person name="Courvalin P."/>
            <person name="Perichon B."/>
            <person name="Grillot-Courvalin C."/>
            <person name="Clermont D."/>
            <person name="Rocha E."/>
            <person name="Yoon E.-J."/>
            <person name="Nemec A."/>
            <person name="Walker B."/>
            <person name="Young S.K."/>
            <person name="Zeng Q."/>
            <person name="Gargeya S."/>
            <person name="Fitzgerald M."/>
            <person name="Haas B."/>
            <person name="Abouelleil A."/>
            <person name="Alvarado L."/>
            <person name="Arachchi H.M."/>
            <person name="Berlin A.M."/>
            <person name="Chapman S.B."/>
            <person name="Dewar J."/>
            <person name="Goldberg J."/>
            <person name="Griggs A."/>
            <person name="Gujja S."/>
            <person name="Hansen M."/>
            <person name="Howarth C."/>
            <person name="Imamovic A."/>
            <person name="Larimer J."/>
            <person name="McCowan C."/>
            <person name="Murphy C."/>
            <person name="Neiman D."/>
            <person name="Pearson M."/>
            <person name="Priest M."/>
            <person name="Roberts A."/>
            <person name="Saif S."/>
            <person name="Shea T."/>
            <person name="Sisk P."/>
            <person name="Sykes S."/>
            <person name="Wortman J."/>
            <person name="Nusbaum C."/>
            <person name="Birren B."/>
        </authorList>
    </citation>
    <scope>NUCLEOTIDE SEQUENCE [LARGE SCALE GENOMIC DNA]</scope>
    <source>
        <strain evidence="5 6">ANC 4050</strain>
    </source>
</reference>
<dbReference type="PANTHER" id="PTHR44688">
    <property type="entry name" value="DNA-BINDING TRANSCRIPTIONAL ACTIVATOR DEVR_DOSR"/>
    <property type="match status" value="1"/>
</dbReference>
<organism evidence="5 6">
    <name type="scientific">Acinetobacter pittii ANC 4050</name>
    <dbReference type="NCBI Taxonomy" id="1217691"/>
    <lineage>
        <taxon>Bacteria</taxon>
        <taxon>Pseudomonadati</taxon>
        <taxon>Pseudomonadota</taxon>
        <taxon>Gammaproteobacteria</taxon>
        <taxon>Moraxellales</taxon>
        <taxon>Moraxellaceae</taxon>
        <taxon>Acinetobacter</taxon>
        <taxon>Acinetobacter calcoaceticus/baumannii complex</taxon>
    </lineage>
</organism>
<dbReference type="PROSITE" id="PS50043">
    <property type="entry name" value="HTH_LUXR_2"/>
    <property type="match status" value="1"/>
</dbReference>
<evidence type="ECO:0000313" key="5">
    <source>
        <dbReference type="EMBL" id="EOQ70992.1"/>
    </source>
</evidence>
<keyword evidence="1" id="KW-0805">Transcription regulation</keyword>
<comment type="caution">
    <text evidence="5">The sequence shown here is derived from an EMBL/GenBank/DDBJ whole genome shotgun (WGS) entry which is preliminary data.</text>
</comment>
<dbReference type="Gene3D" id="1.10.10.10">
    <property type="entry name" value="Winged helix-like DNA-binding domain superfamily/Winged helix DNA-binding domain"/>
    <property type="match status" value="1"/>
</dbReference>
<evidence type="ECO:0000259" key="4">
    <source>
        <dbReference type="PROSITE" id="PS50043"/>
    </source>
</evidence>
<protein>
    <recommendedName>
        <fullName evidence="4">HTH luxR-type domain-containing protein</fullName>
    </recommendedName>
</protein>
<sequence>MNIHSLIKTMHNFFYFDAMQILWYCPNNNKHYEIFNFGYNQECSDSLANEFTLLYPPGFTKLVSNDSLPVSICETAELMSPSFIETEIYINNLYKSGFEDGLTLELDSSNDYVGIVHFSSKNKNTFNRNIRVLINGFKDIFEAWISSQVNSSKIENGNIIFLKNSNFELIQGSYEIANSFICSNFDLIKKPVDVKFLSIVLNNIYEVRTVFLPNESKIIYLLPFNNKFHLSRKELIVLSWMVIGLTDKEISEIMNIGVRTVNTHVNNIFRKLNVKNRVEAAVFSALNCLNVVDDKILLSYRNKK</sequence>
<keyword evidence="3" id="KW-0804">Transcription</keyword>
<dbReference type="Pfam" id="PF00196">
    <property type="entry name" value="GerE"/>
    <property type="match status" value="1"/>
</dbReference>
<proteinExistence type="predicted"/>
<gene>
    <name evidence="5" type="ORF">F931_00049</name>
</gene>
<evidence type="ECO:0000256" key="3">
    <source>
        <dbReference type="ARBA" id="ARBA00023163"/>
    </source>
</evidence>
<dbReference type="InterPro" id="IPR016032">
    <property type="entry name" value="Sig_transdc_resp-reg_C-effctor"/>
</dbReference>
<dbReference type="PANTHER" id="PTHR44688:SF16">
    <property type="entry name" value="DNA-BINDING TRANSCRIPTIONAL ACTIVATOR DEVR_DOSR"/>
    <property type="match status" value="1"/>
</dbReference>
<dbReference type="Proteomes" id="UP000014024">
    <property type="component" value="Unassembled WGS sequence"/>
</dbReference>
<feature type="domain" description="HTH luxR-type" evidence="4">
    <location>
        <begin position="223"/>
        <end position="288"/>
    </location>
</feature>
<accession>R8YTZ7</accession>
<evidence type="ECO:0000256" key="1">
    <source>
        <dbReference type="ARBA" id="ARBA00023015"/>
    </source>
</evidence>